<dbReference type="RefSeq" id="WP_077409769.1">
    <property type="nucleotide sequence ID" value="NZ_JBHRTS010000001.1"/>
</dbReference>
<dbReference type="Gene3D" id="1.10.150.130">
    <property type="match status" value="1"/>
</dbReference>
<evidence type="ECO:0000256" key="2">
    <source>
        <dbReference type="ARBA" id="ARBA00010450"/>
    </source>
</evidence>
<comment type="similarity">
    <text evidence="10">Belongs to the 'phage' integrase family. XerC subfamily.</text>
</comment>
<dbReference type="SUPFAM" id="SSF47823">
    <property type="entry name" value="lambda integrase-like, N-terminal domain"/>
    <property type="match status" value="1"/>
</dbReference>
<dbReference type="PROSITE" id="PS51898">
    <property type="entry name" value="TYR_RECOMBINASE"/>
    <property type="match status" value="1"/>
</dbReference>
<keyword evidence="4 10" id="KW-0132">Cell division</keyword>
<dbReference type="InterPro" id="IPR002104">
    <property type="entry name" value="Integrase_catalytic"/>
</dbReference>
<dbReference type="Gene3D" id="1.10.443.10">
    <property type="entry name" value="Intergrase catalytic core"/>
    <property type="match status" value="1"/>
</dbReference>
<keyword evidence="8 10" id="KW-0233">DNA recombination</keyword>
<comment type="subcellular location">
    <subcellularLocation>
        <location evidence="1 10">Cytoplasm</location>
    </subcellularLocation>
</comment>
<dbReference type="CDD" id="cd00798">
    <property type="entry name" value="INT_XerDC_C"/>
    <property type="match status" value="1"/>
</dbReference>
<evidence type="ECO:0000256" key="5">
    <source>
        <dbReference type="ARBA" id="ARBA00022829"/>
    </source>
</evidence>
<keyword evidence="14" id="KW-1185">Reference proteome</keyword>
<feature type="active site" evidence="10">
    <location>
        <position position="268"/>
    </location>
</feature>
<proteinExistence type="inferred from homology"/>
<comment type="caution">
    <text evidence="13">The sequence shown here is derived from an EMBL/GenBank/DDBJ whole genome shotgun (WGS) entry which is preliminary data.</text>
</comment>
<dbReference type="InterPro" id="IPR011932">
    <property type="entry name" value="Recomb_XerD"/>
</dbReference>
<evidence type="ECO:0000313" key="13">
    <source>
        <dbReference type="EMBL" id="MFC3193118.1"/>
    </source>
</evidence>
<dbReference type="InterPro" id="IPR023009">
    <property type="entry name" value="Tyrosine_recombinase_XerC/XerD"/>
</dbReference>
<accession>A0ABV7JA66</accession>
<evidence type="ECO:0000313" key="14">
    <source>
        <dbReference type="Proteomes" id="UP001595533"/>
    </source>
</evidence>
<dbReference type="InterPro" id="IPR044068">
    <property type="entry name" value="CB"/>
</dbReference>
<evidence type="ECO:0000259" key="12">
    <source>
        <dbReference type="PROSITE" id="PS51900"/>
    </source>
</evidence>
<dbReference type="InterPro" id="IPR011010">
    <property type="entry name" value="DNA_brk_join_enz"/>
</dbReference>
<evidence type="ECO:0000256" key="6">
    <source>
        <dbReference type="ARBA" id="ARBA00022908"/>
    </source>
</evidence>
<evidence type="ECO:0000256" key="10">
    <source>
        <dbReference type="HAMAP-Rule" id="MF_01808"/>
    </source>
</evidence>
<dbReference type="InterPro" id="IPR010998">
    <property type="entry name" value="Integrase_recombinase_N"/>
</dbReference>
<gene>
    <name evidence="13" type="primary">xerD</name>
    <name evidence="10" type="synonym">xerC</name>
    <name evidence="13" type="ORF">ACFODZ_02575</name>
</gene>
<dbReference type="EMBL" id="JBHRTS010000001">
    <property type="protein sequence ID" value="MFC3193118.1"/>
    <property type="molecule type" value="Genomic_DNA"/>
</dbReference>
<dbReference type="SUPFAM" id="SSF56349">
    <property type="entry name" value="DNA breaking-rejoining enzymes"/>
    <property type="match status" value="1"/>
</dbReference>
<evidence type="ECO:0000256" key="7">
    <source>
        <dbReference type="ARBA" id="ARBA00023125"/>
    </source>
</evidence>
<organism evidence="13 14">
    <name type="scientific">Marinicella sediminis</name>
    <dbReference type="NCBI Taxonomy" id="1792834"/>
    <lineage>
        <taxon>Bacteria</taxon>
        <taxon>Pseudomonadati</taxon>
        <taxon>Pseudomonadota</taxon>
        <taxon>Gammaproteobacteria</taxon>
        <taxon>Lysobacterales</taxon>
        <taxon>Marinicellaceae</taxon>
        <taxon>Marinicella</taxon>
    </lineage>
</organism>
<dbReference type="Pfam" id="PF00589">
    <property type="entry name" value="Phage_integrase"/>
    <property type="match status" value="1"/>
</dbReference>
<feature type="active site" evidence="10">
    <location>
        <position position="245"/>
    </location>
</feature>
<keyword evidence="7 10" id="KW-0238">DNA-binding</keyword>
<dbReference type="PROSITE" id="PS51900">
    <property type="entry name" value="CB"/>
    <property type="match status" value="1"/>
</dbReference>
<feature type="domain" description="Core-binding (CB)" evidence="12">
    <location>
        <begin position="2"/>
        <end position="87"/>
    </location>
</feature>
<keyword evidence="9 10" id="KW-0131">Cell cycle</keyword>
<dbReference type="NCBIfam" id="TIGR02225">
    <property type="entry name" value="recomb_XerD"/>
    <property type="match status" value="1"/>
</dbReference>
<feature type="active site" evidence="10">
    <location>
        <position position="242"/>
    </location>
</feature>
<dbReference type="Proteomes" id="UP001595533">
    <property type="component" value="Unassembled WGS sequence"/>
</dbReference>
<feature type="domain" description="Tyr recombinase" evidence="11">
    <location>
        <begin position="108"/>
        <end position="290"/>
    </location>
</feature>
<sequence>MIIKDDLLDQFLMYLRLEKGFSNHSITSYRTDIRQLFHYCENANDGSFLLSNEQAQAYSSHLSARGLNARSMARKISSARHFYVFLQHSRHIETNPFTRVVMPRSGRSIPKPMSEEQIEQLLNQPDTACFLGLRDKTMLEVMYATGMRVSELTQLETNHLNLNQGVVRVTGKGGKERLIPLGEESVYWLEKYLREKQHVPYASAGKYVFYNQKGSVISRQAFWYRIKKHAGDAGILPLPSPHVLRHSFATHLLNHSADLRVVQMLLGHSDLSTTQIYTLVAKEKLKQLHHQHHPRG</sequence>
<reference evidence="14" key="1">
    <citation type="journal article" date="2019" name="Int. J. Syst. Evol. Microbiol.">
        <title>The Global Catalogue of Microorganisms (GCM) 10K type strain sequencing project: providing services to taxonomists for standard genome sequencing and annotation.</title>
        <authorList>
            <consortium name="The Broad Institute Genomics Platform"/>
            <consortium name="The Broad Institute Genome Sequencing Center for Infectious Disease"/>
            <person name="Wu L."/>
            <person name="Ma J."/>
        </authorList>
    </citation>
    <scope>NUCLEOTIDE SEQUENCE [LARGE SCALE GENOMIC DNA]</scope>
    <source>
        <strain evidence="14">KCTC 42953</strain>
    </source>
</reference>
<feature type="active site" evidence="10">
    <location>
        <position position="172"/>
    </location>
</feature>
<dbReference type="PANTHER" id="PTHR30349">
    <property type="entry name" value="PHAGE INTEGRASE-RELATED"/>
    <property type="match status" value="1"/>
</dbReference>
<comment type="function">
    <text evidence="10">Site-specific tyrosine recombinase, which acts by catalyzing the cutting and rejoining of the recombining DNA molecules. The XerC-XerD complex is essential to convert dimers of the bacterial chromosome into monomers to permit their segregation at cell division. It also contributes to the segregational stability of plasmids.</text>
</comment>
<dbReference type="Pfam" id="PF02899">
    <property type="entry name" value="Phage_int_SAM_1"/>
    <property type="match status" value="1"/>
</dbReference>
<dbReference type="InterPro" id="IPR050090">
    <property type="entry name" value="Tyrosine_recombinase_XerCD"/>
</dbReference>
<name>A0ABV7JA66_9GAMM</name>
<dbReference type="HAMAP" id="MF_01808">
    <property type="entry name" value="Recomb_XerC_XerD"/>
    <property type="match status" value="1"/>
</dbReference>
<comment type="similarity">
    <text evidence="2">Belongs to the 'phage' integrase family. XerD subfamily.</text>
</comment>
<dbReference type="PANTHER" id="PTHR30349:SF90">
    <property type="entry name" value="TYROSINE RECOMBINASE XERD"/>
    <property type="match status" value="1"/>
</dbReference>
<evidence type="ECO:0000256" key="9">
    <source>
        <dbReference type="ARBA" id="ARBA00023306"/>
    </source>
</evidence>
<feature type="active site" evidence="10">
    <location>
        <position position="148"/>
    </location>
</feature>
<keyword evidence="3 10" id="KW-0963">Cytoplasm</keyword>
<feature type="active site" description="O-(3'-phospho-DNA)-tyrosine intermediate" evidence="10">
    <location>
        <position position="277"/>
    </location>
</feature>
<dbReference type="InterPro" id="IPR004107">
    <property type="entry name" value="Integrase_SAM-like_N"/>
</dbReference>
<evidence type="ECO:0000256" key="8">
    <source>
        <dbReference type="ARBA" id="ARBA00023172"/>
    </source>
</evidence>
<evidence type="ECO:0000259" key="11">
    <source>
        <dbReference type="PROSITE" id="PS51898"/>
    </source>
</evidence>
<dbReference type="InterPro" id="IPR013762">
    <property type="entry name" value="Integrase-like_cat_sf"/>
</dbReference>
<evidence type="ECO:0000256" key="1">
    <source>
        <dbReference type="ARBA" id="ARBA00004496"/>
    </source>
</evidence>
<keyword evidence="5 10" id="KW-0159">Chromosome partition</keyword>
<dbReference type="NCBIfam" id="NF001399">
    <property type="entry name" value="PRK00283.1"/>
    <property type="match status" value="1"/>
</dbReference>
<evidence type="ECO:0000256" key="3">
    <source>
        <dbReference type="ARBA" id="ARBA00022490"/>
    </source>
</evidence>
<protein>
    <recommendedName>
        <fullName evidence="10">Tyrosine recombinase XerC</fullName>
    </recommendedName>
</protein>
<comment type="subunit">
    <text evidence="10">Forms a cyclic heterotetrameric complex composed of two molecules of XerC and two molecules of XerD.</text>
</comment>
<keyword evidence="6 10" id="KW-0229">DNA integration</keyword>
<evidence type="ECO:0000256" key="4">
    <source>
        <dbReference type="ARBA" id="ARBA00022618"/>
    </source>
</evidence>